<dbReference type="AlphaFoldDB" id="M2QYR1"/>
<dbReference type="HOGENOM" id="CLU_719607_0_0_1"/>
<sequence>MAEPVLRSNNAKRPDAAAICKRLPRITHLRIAQVLGYSHPRLEGVYYVINTGGVALLQYVQYLSSITDTKAVLQVWLQSLLDHENACGYVEALSPESMLGSYSCSPVTRLATTRVDESNRFLFSVEDMTLGKGGLLQFWRLHFPSLLQSYHQDLCPILYETCLSALRNPSHNPHINHLRRSQGMTDAPRESLASVRLGDYGYFTTDAHVIYLGNIIDIISTLYGGSMDESRIWKDIISTSTKSPTQIAENRFSSLWYTPDIGSQRGRSRCGKSVHLSKKSLQLFWSRAVHIAAQHDIALHNMHADVNWYRRKCVGCSERKWCCQNCHWQEVPFTRSSSGEHVDDPSLGGKFGFGVEDHVQNSSDDCTFSTRTVFPSGAFKGQSV</sequence>
<accession>M2QYR1</accession>
<protein>
    <submittedName>
        <fullName evidence="1">Uncharacterized protein</fullName>
    </submittedName>
</protein>
<evidence type="ECO:0000313" key="2">
    <source>
        <dbReference type="Proteomes" id="UP000016930"/>
    </source>
</evidence>
<name>M2QYR1_CERS8</name>
<dbReference type="Proteomes" id="UP000016930">
    <property type="component" value="Unassembled WGS sequence"/>
</dbReference>
<organism evidence="1 2">
    <name type="scientific">Ceriporiopsis subvermispora (strain B)</name>
    <name type="common">White-rot fungus</name>
    <name type="synonym">Gelatoporia subvermispora</name>
    <dbReference type="NCBI Taxonomy" id="914234"/>
    <lineage>
        <taxon>Eukaryota</taxon>
        <taxon>Fungi</taxon>
        <taxon>Dikarya</taxon>
        <taxon>Basidiomycota</taxon>
        <taxon>Agaricomycotina</taxon>
        <taxon>Agaricomycetes</taxon>
        <taxon>Polyporales</taxon>
        <taxon>Gelatoporiaceae</taxon>
        <taxon>Gelatoporia</taxon>
    </lineage>
</organism>
<proteinExistence type="predicted"/>
<reference evidence="1 2" key="1">
    <citation type="journal article" date="2012" name="Proc. Natl. Acad. Sci. U.S.A.">
        <title>Comparative genomics of Ceriporiopsis subvermispora and Phanerochaete chrysosporium provide insight into selective ligninolysis.</title>
        <authorList>
            <person name="Fernandez-Fueyo E."/>
            <person name="Ruiz-Duenas F.J."/>
            <person name="Ferreira P."/>
            <person name="Floudas D."/>
            <person name="Hibbett D.S."/>
            <person name="Canessa P."/>
            <person name="Larrondo L.F."/>
            <person name="James T.Y."/>
            <person name="Seelenfreund D."/>
            <person name="Lobos S."/>
            <person name="Polanco R."/>
            <person name="Tello M."/>
            <person name="Honda Y."/>
            <person name="Watanabe T."/>
            <person name="Watanabe T."/>
            <person name="Ryu J.S."/>
            <person name="Kubicek C.P."/>
            <person name="Schmoll M."/>
            <person name="Gaskell J."/>
            <person name="Hammel K.E."/>
            <person name="St John F.J."/>
            <person name="Vanden Wymelenberg A."/>
            <person name="Sabat G."/>
            <person name="Splinter BonDurant S."/>
            <person name="Syed K."/>
            <person name="Yadav J.S."/>
            <person name="Doddapaneni H."/>
            <person name="Subramanian V."/>
            <person name="Lavin J.L."/>
            <person name="Oguiza J.A."/>
            <person name="Perez G."/>
            <person name="Pisabarro A.G."/>
            <person name="Ramirez L."/>
            <person name="Santoyo F."/>
            <person name="Master E."/>
            <person name="Coutinho P.M."/>
            <person name="Henrissat B."/>
            <person name="Lombard V."/>
            <person name="Magnuson J.K."/>
            <person name="Kuees U."/>
            <person name="Hori C."/>
            <person name="Igarashi K."/>
            <person name="Samejima M."/>
            <person name="Held B.W."/>
            <person name="Barry K.W."/>
            <person name="LaButti K.M."/>
            <person name="Lapidus A."/>
            <person name="Lindquist E.A."/>
            <person name="Lucas S.M."/>
            <person name="Riley R."/>
            <person name="Salamov A.A."/>
            <person name="Hoffmeister D."/>
            <person name="Schwenk D."/>
            <person name="Hadar Y."/>
            <person name="Yarden O."/>
            <person name="de Vries R.P."/>
            <person name="Wiebenga A."/>
            <person name="Stenlid J."/>
            <person name="Eastwood D."/>
            <person name="Grigoriev I.V."/>
            <person name="Berka R.M."/>
            <person name="Blanchette R.A."/>
            <person name="Kersten P."/>
            <person name="Martinez A.T."/>
            <person name="Vicuna R."/>
            <person name="Cullen D."/>
        </authorList>
    </citation>
    <scope>NUCLEOTIDE SEQUENCE [LARGE SCALE GENOMIC DNA]</scope>
    <source>
        <strain evidence="1 2">B</strain>
    </source>
</reference>
<gene>
    <name evidence="1" type="ORF">CERSUDRAFT_119495</name>
</gene>
<evidence type="ECO:0000313" key="1">
    <source>
        <dbReference type="EMBL" id="EMD31671.1"/>
    </source>
</evidence>
<dbReference type="EMBL" id="KB445816">
    <property type="protein sequence ID" value="EMD31671.1"/>
    <property type="molecule type" value="Genomic_DNA"/>
</dbReference>
<keyword evidence="2" id="KW-1185">Reference proteome</keyword>